<dbReference type="InterPro" id="IPR046335">
    <property type="entry name" value="LacI/GalR-like_sensor"/>
</dbReference>
<dbReference type="AlphaFoldDB" id="A0A2N3YM14"/>
<dbReference type="InterPro" id="IPR010982">
    <property type="entry name" value="Lambda_DNA-bd_dom_sf"/>
</dbReference>
<evidence type="ECO:0000256" key="3">
    <source>
        <dbReference type="ARBA" id="ARBA00023163"/>
    </source>
</evidence>
<dbReference type="SMART" id="SM00354">
    <property type="entry name" value="HTH_LACI"/>
    <property type="match status" value="1"/>
</dbReference>
<dbReference type="Gene3D" id="1.10.260.40">
    <property type="entry name" value="lambda repressor-like DNA-binding domains"/>
    <property type="match status" value="1"/>
</dbReference>
<dbReference type="EMBL" id="PJNE01000001">
    <property type="protein sequence ID" value="PKW27893.1"/>
    <property type="molecule type" value="Genomic_DNA"/>
</dbReference>
<comment type="caution">
    <text evidence="6">The sequence shown here is derived from an EMBL/GenBank/DDBJ whole genome shotgun (WGS) entry which is preliminary data.</text>
</comment>
<gene>
    <name evidence="6" type="ORF">ATL31_2744</name>
</gene>
<dbReference type="InterPro" id="IPR000843">
    <property type="entry name" value="HTH_LacI"/>
</dbReference>
<proteinExistence type="predicted"/>
<dbReference type="Proteomes" id="UP000233781">
    <property type="component" value="Unassembled WGS sequence"/>
</dbReference>
<evidence type="ECO:0000259" key="5">
    <source>
        <dbReference type="PROSITE" id="PS50932"/>
    </source>
</evidence>
<evidence type="ECO:0000256" key="1">
    <source>
        <dbReference type="ARBA" id="ARBA00023015"/>
    </source>
</evidence>
<reference evidence="6 7" key="1">
    <citation type="submission" date="2017-12" db="EMBL/GenBank/DDBJ databases">
        <title>Sequencing the genomes of 1000 Actinobacteria strains.</title>
        <authorList>
            <person name="Klenk H.-P."/>
        </authorList>
    </citation>
    <scope>NUCLEOTIDE SEQUENCE [LARGE SCALE GENOMIC DNA]</scope>
    <source>
        <strain evidence="6 7">DSM 12806</strain>
    </source>
</reference>
<dbReference type="Pfam" id="PF00356">
    <property type="entry name" value="LacI"/>
    <property type="match status" value="1"/>
</dbReference>
<organism evidence="6 7">
    <name type="scientific">Phycicoccus duodecadis</name>
    <dbReference type="NCBI Taxonomy" id="173053"/>
    <lineage>
        <taxon>Bacteria</taxon>
        <taxon>Bacillati</taxon>
        <taxon>Actinomycetota</taxon>
        <taxon>Actinomycetes</taxon>
        <taxon>Micrococcales</taxon>
        <taxon>Intrasporangiaceae</taxon>
        <taxon>Phycicoccus</taxon>
    </lineage>
</organism>
<dbReference type="PANTHER" id="PTHR30146:SF109">
    <property type="entry name" value="HTH-TYPE TRANSCRIPTIONAL REGULATOR GALS"/>
    <property type="match status" value="1"/>
</dbReference>
<dbReference type="OrthoDB" id="4268837at2"/>
<dbReference type="SUPFAM" id="SSF47413">
    <property type="entry name" value="lambda repressor-like DNA-binding domains"/>
    <property type="match status" value="1"/>
</dbReference>
<dbReference type="PANTHER" id="PTHR30146">
    <property type="entry name" value="LACI-RELATED TRANSCRIPTIONAL REPRESSOR"/>
    <property type="match status" value="1"/>
</dbReference>
<dbReference type="PROSITE" id="PS50932">
    <property type="entry name" value="HTH_LACI_2"/>
    <property type="match status" value="1"/>
</dbReference>
<keyword evidence="1" id="KW-0805">Transcription regulation</keyword>
<dbReference type="SUPFAM" id="SSF53822">
    <property type="entry name" value="Periplasmic binding protein-like I"/>
    <property type="match status" value="1"/>
</dbReference>
<dbReference type="GO" id="GO:0000976">
    <property type="term" value="F:transcription cis-regulatory region binding"/>
    <property type="evidence" value="ECO:0007669"/>
    <property type="project" value="TreeGrafter"/>
</dbReference>
<dbReference type="CDD" id="cd01392">
    <property type="entry name" value="HTH_LacI"/>
    <property type="match status" value="1"/>
</dbReference>
<feature type="region of interest" description="Disordered" evidence="4">
    <location>
        <begin position="344"/>
        <end position="375"/>
    </location>
</feature>
<feature type="compositionally biased region" description="Low complexity" evidence="4">
    <location>
        <begin position="363"/>
        <end position="375"/>
    </location>
</feature>
<dbReference type="Gene3D" id="3.40.50.2300">
    <property type="match status" value="2"/>
</dbReference>
<keyword evidence="7" id="KW-1185">Reference proteome</keyword>
<evidence type="ECO:0000313" key="6">
    <source>
        <dbReference type="EMBL" id="PKW27893.1"/>
    </source>
</evidence>
<sequence length="375" mass="38745">MPPAATAPAPRGPTPKTPRPTIRDIAARAGVSKSLVSLALGGAPRVAPGTRQAILDAAEELGYRRNAAAQALGAHRTRTIGVFVLDLHNPITADLLQAVQAEARRRDYRTIVVVGDEDAAAERAELEKLLEFRVEGIIALGHRLPDGAREAFTADCPAVVIGSQQEGVPHLVSMSNDDVAGASLAVDHLVALGHERIAHIDGGSSAVARDRRRGYRAAMRRHGLAEHITVVKGSFTDEGGYRGASQVLAGSDPPTALFVVNDLAALGVLAAVADRGLAVPGDVSVIGYDGTRMAGLRALGLTTVAQPLDELGTRAAALLCGRLEGEPPGSPVTRLTPTLVVRRTTAPPASRHPGGPGPGRGRGVTTSGGTARLKA</sequence>
<dbReference type="CDD" id="cd06267">
    <property type="entry name" value="PBP1_LacI_sugar_binding-like"/>
    <property type="match status" value="1"/>
</dbReference>
<evidence type="ECO:0000256" key="4">
    <source>
        <dbReference type="SAM" id="MobiDB-lite"/>
    </source>
</evidence>
<dbReference type="RefSeq" id="WP_101396250.1">
    <property type="nucleotide sequence ID" value="NZ_PJNE01000001.1"/>
</dbReference>
<feature type="domain" description="HTH lacI-type" evidence="5">
    <location>
        <begin position="20"/>
        <end position="74"/>
    </location>
</feature>
<keyword evidence="3" id="KW-0804">Transcription</keyword>
<feature type="region of interest" description="Disordered" evidence="4">
    <location>
        <begin position="1"/>
        <end position="21"/>
    </location>
</feature>
<protein>
    <submittedName>
        <fullName evidence="6">LacI family transcriptional regulator</fullName>
    </submittedName>
</protein>
<evidence type="ECO:0000313" key="7">
    <source>
        <dbReference type="Proteomes" id="UP000233781"/>
    </source>
</evidence>
<dbReference type="GO" id="GO:0003700">
    <property type="term" value="F:DNA-binding transcription factor activity"/>
    <property type="evidence" value="ECO:0007669"/>
    <property type="project" value="TreeGrafter"/>
</dbReference>
<dbReference type="InterPro" id="IPR028082">
    <property type="entry name" value="Peripla_BP_I"/>
</dbReference>
<feature type="compositionally biased region" description="Pro residues" evidence="4">
    <location>
        <begin position="1"/>
        <end position="18"/>
    </location>
</feature>
<accession>A0A2N3YM14</accession>
<keyword evidence="2" id="KW-0238">DNA-binding</keyword>
<dbReference type="Pfam" id="PF13377">
    <property type="entry name" value="Peripla_BP_3"/>
    <property type="match status" value="1"/>
</dbReference>
<evidence type="ECO:0000256" key="2">
    <source>
        <dbReference type="ARBA" id="ARBA00023125"/>
    </source>
</evidence>
<name>A0A2N3YM14_9MICO</name>
<feature type="compositionally biased region" description="Low complexity" evidence="4">
    <location>
        <begin position="344"/>
        <end position="353"/>
    </location>
</feature>